<dbReference type="InterPro" id="IPR027942">
    <property type="entry name" value="SEO_N"/>
</dbReference>
<dbReference type="Gramene" id="AUR62022649-RA">
    <property type="protein sequence ID" value="AUR62022649-RA:cds"/>
    <property type="gene ID" value="AUR62022649"/>
</dbReference>
<evidence type="ECO:0000259" key="1">
    <source>
        <dbReference type="Pfam" id="PF14576"/>
    </source>
</evidence>
<evidence type="ECO:0000313" key="3">
    <source>
        <dbReference type="Proteomes" id="UP000596660"/>
    </source>
</evidence>
<dbReference type="AlphaFoldDB" id="A0A803M350"/>
<dbReference type="PANTHER" id="PTHR33232">
    <property type="entry name" value="PROTEIN SIEVE ELEMENT OCCLUSION B-LIKE"/>
    <property type="match status" value="1"/>
</dbReference>
<evidence type="ECO:0000313" key="2">
    <source>
        <dbReference type="EnsemblPlants" id="AUR62022649-RA:cds"/>
    </source>
</evidence>
<reference evidence="2" key="2">
    <citation type="submission" date="2021-03" db="UniProtKB">
        <authorList>
            <consortium name="EnsemblPlants"/>
        </authorList>
    </citation>
    <scope>IDENTIFICATION</scope>
</reference>
<reference evidence="2" key="1">
    <citation type="journal article" date="2017" name="Nature">
        <title>The genome of Chenopodium quinoa.</title>
        <authorList>
            <person name="Jarvis D.E."/>
            <person name="Ho Y.S."/>
            <person name="Lightfoot D.J."/>
            <person name="Schmoeckel S.M."/>
            <person name="Li B."/>
            <person name="Borm T.J.A."/>
            <person name="Ohyanagi H."/>
            <person name="Mineta K."/>
            <person name="Michell C.T."/>
            <person name="Saber N."/>
            <person name="Kharbatia N.M."/>
            <person name="Rupper R.R."/>
            <person name="Sharp A.R."/>
            <person name="Dally N."/>
            <person name="Boughton B.A."/>
            <person name="Woo Y.H."/>
            <person name="Gao G."/>
            <person name="Schijlen E.G.W.M."/>
            <person name="Guo X."/>
            <person name="Momin A.A."/>
            <person name="Negrao S."/>
            <person name="Al-Babili S."/>
            <person name="Gehring C."/>
            <person name="Roessner U."/>
            <person name="Jung C."/>
            <person name="Murphy K."/>
            <person name="Arold S.T."/>
            <person name="Gojobori T."/>
            <person name="van der Linden C.G."/>
            <person name="van Loo E.N."/>
            <person name="Jellen E.N."/>
            <person name="Maughan P.J."/>
            <person name="Tester M."/>
        </authorList>
    </citation>
    <scope>NUCLEOTIDE SEQUENCE [LARGE SCALE GENOMIC DNA]</scope>
    <source>
        <strain evidence="2">cv. PI 614886</strain>
    </source>
</reference>
<keyword evidence="3" id="KW-1185">Reference proteome</keyword>
<dbReference type="EnsemblPlants" id="AUR62022649-RA">
    <property type="protein sequence ID" value="AUR62022649-RA:cds"/>
    <property type="gene ID" value="AUR62022649"/>
</dbReference>
<dbReference type="InterPro" id="IPR039299">
    <property type="entry name" value="SEOA"/>
</dbReference>
<dbReference type="PANTHER" id="PTHR33232:SF9">
    <property type="entry name" value="PROTEIN SIEVE ELEMENT OCCLUSION B"/>
    <property type="match status" value="1"/>
</dbReference>
<organism evidence="2 3">
    <name type="scientific">Chenopodium quinoa</name>
    <name type="common">Quinoa</name>
    <dbReference type="NCBI Taxonomy" id="63459"/>
    <lineage>
        <taxon>Eukaryota</taxon>
        <taxon>Viridiplantae</taxon>
        <taxon>Streptophyta</taxon>
        <taxon>Embryophyta</taxon>
        <taxon>Tracheophyta</taxon>
        <taxon>Spermatophyta</taxon>
        <taxon>Magnoliopsida</taxon>
        <taxon>eudicotyledons</taxon>
        <taxon>Gunneridae</taxon>
        <taxon>Pentapetalae</taxon>
        <taxon>Caryophyllales</taxon>
        <taxon>Chenopodiaceae</taxon>
        <taxon>Chenopodioideae</taxon>
        <taxon>Atripliceae</taxon>
        <taxon>Chenopodium</taxon>
    </lineage>
</organism>
<feature type="domain" description="Sieve element occlusion N-terminal" evidence="1">
    <location>
        <begin position="1"/>
        <end position="85"/>
    </location>
</feature>
<sequence length="90" mass="10063">MALMKQLPMVVEHAGAYRNQFEATNNLIKAMLDTTRCIVEFGELPTMYITDEDPEVKAAIRHFPIAVYWIIRSVMAAATQITTMSSKGIG</sequence>
<dbReference type="Pfam" id="PF14576">
    <property type="entry name" value="SEO_N"/>
    <property type="match status" value="1"/>
</dbReference>
<protein>
    <recommendedName>
        <fullName evidence="1">Sieve element occlusion N-terminal domain-containing protein</fullName>
    </recommendedName>
</protein>
<accession>A0A803M350</accession>
<name>A0A803M350_CHEQI</name>
<dbReference type="GO" id="GO:0010088">
    <property type="term" value="P:phloem development"/>
    <property type="evidence" value="ECO:0007669"/>
    <property type="project" value="InterPro"/>
</dbReference>
<proteinExistence type="predicted"/>
<dbReference type="Proteomes" id="UP000596660">
    <property type="component" value="Unplaced"/>
</dbReference>